<keyword evidence="1" id="KW-0808">Transferase</keyword>
<name>A0A9E8AD86_9VIRU</name>
<proteinExistence type="predicted"/>
<keyword evidence="1" id="KW-0548">Nucleotidyltransferase</keyword>
<gene>
    <name evidence="1" type="primary">RdRp</name>
</gene>
<protein>
    <submittedName>
        <fullName evidence="1">RNA-dependent RNA polymerase</fullName>
    </submittedName>
</protein>
<organism evidence="1">
    <name type="scientific">Alternaria dianthicola narnavirus 1</name>
    <dbReference type="NCBI Taxonomy" id="2992030"/>
    <lineage>
        <taxon>Viruses</taxon>
        <taxon>Riboviria</taxon>
        <taxon>Orthornavirae</taxon>
        <taxon>Lenarviricota</taxon>
        <taxon>Amabiliviricetes</taxon>
        <taxon>Wolframvirales</taxon>
        <taxon>Narnaviridae</taxon>
        <taxon>Narnavirus</taxon>
    </lineage>
</organism>
<sequence length="1011" mass="115753">MTTRWCPPLPTIGRAGPRIVVLQSSTLIQRLDEYYGEFRSVCDFFERRISPEYQFRCLRVRGPPAYLSEFAPCDQQSLLLRSLYFKASAALRGKLRRRLDNGHLNQVRAWFQTADAAVLPLLICSERHTSLLEAEVDTLTNWVLENCAHNYARFQSEWKALKKRMRKSFALHGDLDHVECMGFMIPYLRAARTALKGFPIEDPSDLGRFVLLWCQTRATGMADQKMIDISYEKFIATVTQPGQAVKLNPAILGKITEPCKRVDGKSGKVSVGTTSCLESTRSMGGKTAFLSTLARHKSVRAEYDFRTLDETPVEPRPVRSAKDLVHWAVYQLLHHPTYTSCVRLHGVAEPSKARTITVAPYAYQVLMGVFAHIFQPSLTSRQIKSGLKADRHLWRFLTDVLNPQNTEWGELINDNVVYALSTDLSEATDFGNKDVARQIWHSLIERAENPEFPLGLALLAKTKYCGKRFAFVPSKLGYQLCIMQRGWMMGDMMTKVILTLAHQYCCEKSGLRVYTLVGDDEIALENDPEKLNKHISTLNEIFKVSELDTFVSSRMAFYCEEGSLVPQSVHDTPHVQMRRGHDLFYLDYPRIRLLLPQPSEVDAYSMSNIGRFSLLGKETRWVANSNPRAKRFFDQASLLQHILVPQEPDCISPYTPIEIGGDGAYPMDGGHMLRVIENKSRNPRETKYRLSALLNGRFGYKFVRSNRTDKVVHKHHLYLPKLEGMKALLPPEAVVTPRDQNQRTLINSLKIDMFSDPQSVFFEIAKGLYYQSLLQGKDPVEPTFSIEKKFSEGRTEDPHLDYDLFMQTWSNPGFKFQNDWGYVVDKTKIPMLNPMNLGFDWSSYVPEKTKLKGYFEDWLRDNSDLLTESLPDLISLIREDKPLPNRVVNRLNLFMESDSYLLHVLDKAWADKTEVGVVTRDQRLSLLIKRKLDAWNTSIPHRVICVDPAMYMIGRAFEVIPEDTPLLEDPGAMLHVDYNEFTDGMPHDEDIWDKEIIIRTTARGAVIMTTK</sequence>
<accession>A0A9E8AD86</accession>
<dbReference type="GO" id="GO:0003968">
    <property type="term" value="F:RNA-directed RNA polymerase activity"/>
    <property type="evidence" value="ECO:0007669"/>
    <property type="project" value="UniProtKB-KW"/>
</dbReference>
<reference evidence="1" key="1">
    <citation type="journal article" date="2022" name="Front. Cell. Infect. Microbiol.">
        <title>Novel and diverse mycoviruses co-infecting a single strain of the phytopathogenic fungus Alternaria dianthicola.</title>
        <authorList>
            <person name="Zhong J."/>
            <person name="Li P."/>
            <person name="Gao B.D."/>
            <person name="Zhong S.Y."/>
            <person name="Li X.G."/>
            <person name="Hu Z."/>
            <person name="Zhu J.Z."/>
        </authorList>
    </citation>
    <scope>NUCLEOTIDE SEQUENCE</scope>
    <source>
        <strain evidence="1">HNSZ-1</strain>
    </source>
</reference>
<reference evidence="1" key="2">
    <citation type="submission" date="2022-06" db="EMBL/GenBank/DDBJ databases">
        <authorList>
            <person name="Zhong J."/>
            <person name="Zhu J.Z."/>
            <person name="Hu Z."/>
        </authorList>
    </citation>
    <scope>NUCLEOTIDE SEQUENCE</scope>
    <source>
        <strain evidence="1">HNSZ-1</strain>
    </source>
</reference>
<dbReference type="EMBL" id="ON843756">
    <property type="protein sequence ID" value="UYZ32448.1"/>
    <property type="molecule type" value="Genomic_RNA"/>
</dbReference>
<keyword evidence="1" id="KW-0696">RNA-directed RNA polymerase</keyword>
<evidence type="ECO:0000313" key="1">
    <source>
        <dbReference type="EMBL" id="UYZ32448.1"/>
    </source>
</evidence>